<proteinExistence type="predicted"/>
<name>A0A448XAV8_9PLAT</name>
<organism evidence="2 3">
    <name type="scientific">Protopolystoma xenopodis</name>
    <dbReference type="NCBI Taxonomy" id="117903"/>
    <lineage>
        <taxon>Eukaryota</taxon>
        <taxon>Metazoa</taxon>
        <taxon>Spiralia</taxon>
        <taxon>Lophotrochozoa</taxon>
        <taxon>Platyhelminthes</taxon>
        <taxon>Monogenea</taxon>
        <taxon>Polyopisthocotylea</taxon>
        <taxon>Polystomatidea</taxon>
        <taxon>Polystomatidae</taxon>
        <taxon>Protopolystoma</taxon>
    </lineage>
</organism>
<keyword evidence="3" id="KW-1185">Reference proteome</keyword>
<gene>
    <name evidence="2" type="ORF">PXEA_LOCUS25936</name>
</gene>
<evidence type="ECO:0000313" key="3">
    <source>
        <dbReference type="Proteomes" id="UP000784294"/>
    </source>
</evidence>
<dbReference type="EMBL" id="CAAALY010244252">
    <property type="protein sequence ID" value="VEL32496.1"/>
    <property type="molecule type" value="Genomic_DNA"/>
</dbReference>
<dbReference type="AlphaFoldDB" id="A0A448XAV8"/>
<evidence type="ECO:0000313" key="2">
    <source>
        <dbReference type="EMBL" id="VEL32496.1"/>
    </source>
</evidence>
<accession>A0A448XAV8</accession>
<reference evidence="2" key="1">
    <citation type="submission" date="2018-11" db="EMBL/GenBank/DDBJ databases">
        <authorList>
            <consortium name="Pathogen Informatics"/>
        </authorList>
    </citation>
    <scope>NUCLEOTIDE SEQUENCE</scope>
</reference>
<dbReference type="Proteomes" id="UP000784294">
    <property type="component" value="Unassembled WGS sequence"/>
</dbReference>
<comment type="caution">
    <text evidence="2">The sequence shown here is derived from an EMBL/GenBank/DDBJ whole genome shotgun (WGS) entry which is preliminary data.</text>
</comment>
<sequence length="158" mass="18348">MLHGTRSLDSVEDTGGQRMYKMPEGAAKDLSLDSATPVEQSTMDVFSENRLVRPKRFIINPWVLRRKDRKPRSPTNSEADLDAKNFWNYGTSEDESDFIDSKFLLPSKTQNDPDASMSLIDREKRPFHNPFGRYHFVGYKRPYHQPFDSFVGSQRQEN</sequence>
<protein>
    <submittedName>
        <fullName evidence="2">Uncharacterized protein</fullName>
    </submittedName>
</protein>
<evidence type="ECO:0000256" key="1">
    <source>
        <dbReference type="SAM" id="MobiDB-lite"/>
    </source>
</evidence>
<feature type="region of interest" description="Disordered" evidence="1">
    <location>
        <begin position="1"/>
        <end position="38"/>
    </location>
</feature>